<organism evidence="1 2">
    <name type="scientific">Pocillopora damicornis</name>
    <name type="common">Cauliflower coral</name>
    <name type="synonym">Millepora damicornis</name>
    <dbReference type="NCBI Taxonomy" id="46731"/>
    <lineage>
        <taxon>Eukaryota</taxon>
        <taxon>Metazoa</taxon>
        <taxon>Cnidaria</taxon>
        <taxon>Anthozoa</taxon>
        <taxon>Hexacorallia</taxon>
        <taxon>Scleractinia</taxon>
        <taxon>Astrocoeniina</taxon>
        <taxon>Pocilloporidae</taxon>
        <taxon>Pocillopora</taxon>
    </lineage>
</organism>
<reference evidence="1 2" key="1">
    <citation type="journal article" date="2018" name="Sci. Rep.">
        <title>Comparative analysis of the Pocillopora damicornis genome highlights role of immune system in coral evolution.</title>
        <authorList>
            <person name="Cunning R."/>
            <person name="Bay R.A."/>
            <person name="Gillette P."/>
            <person name="Baker A.C."/>
            <person name="Traylor-Knowles N."/>
        </authorList>
    </citation>
    <scope>NUCLEOTIDE SEQUENCE [LARGE SCALE GENOMIC DNA]</scope>
    <source>
        <strain evidence="1">RSMAS</strain>
        <tissue evidence="1">Whole animal</tissue>
    </source>
</reference>
<keyword evidence="2" id="KW-1185">Reference proteome</keyword>
<dbReference type="AlphaFoldDB" id="A0A3M6U1J2"/>
<accession>A0A3M6U1J2</accession>
<comment type="caution">
    <text evidence="1">The sequence shown here is derived from an EMBL/GenBank/DDBJ whole genome shotgun (WGS) entry which is preliminary data.</text>
</comment>
<evidence type="ECO:0000313" key="2">
    <source>
        <dbReference type="Proteomes" id="UP000275408"/>
    </source>
</evidence>
<dbReference type="EMBL" id="RCHS01002423">
    <property type="protein sequence ID" value="RMX47394.1"/>
    <property type="molecule type" value="Genomic_DNA"/>
</dbReference>
<gene>
    <name evidence="1" type="ORF">pdam_00018758</name>
</gene>
<feature type="non-terminal residue" evidence="1">
    <location>
        <position position="135"/>
    </location>
</feature>
<protein>
    <submittedName>
        <fullName evidence="1">Uncharacterized protein</fullName>
    </submittedName>
</protein>
<evidence type="ECO:0000313" key="1">
    <source>
        <dbReference type="EMBL" id="RMX47394.1"/>
    </source>
</evidence>
<proteinExistence type="predicted"/>
<name>A0A3M6U1J2_POCDA</name>
<sequence>MEYMKRIIKWEVYLHTTQYYRQGFKIHGATSLCDAFKNGRRDNEGLAGGIPSREQFKQYRNLMLLQEYDFQLTKTTNRPFSSLRLILLSLKRTAIMTHDELDSEKLTISKPTITRSGMVWIQGVAWFDIRAQKKR</sequence>
<dbReference type="Proteomes" id="UP000275408">
    <property type="component" value="Unassembled WGS sequence"/>
</dbReference>